<evidence type="ECO:0000256" key="7">
    <source>
        <dbReference type="ARBA" id="ARBA00022840"/>
    </source>
</evidence>
<evidence type="ECO:0000259" key="11">
    <source>
        <dbReference type="SMART" id="SM00387"/>
    </source>
</evidence>
<feature type="transmembrane region" description="Helical" evidence="10">
    <location>
        <begin position="45"/>
        <end position="62"/>
    </location>
</feature>
<feature type="region of interest" description="Disordered" evidence="9">
    <location>
        <begin position="414"/>
        <end position="436"/>
    </location>
</feature>
<keyword evidence="10" id="KW-1133">Transmembrane helix</keyword>
<evidence type="ECO:0000256" key="6">
    <source>
        <dbReference type="ARBA" id="ARBA00022777"/>
    </source>
</evidence>
<keyword evidence="4" id="KW-0808">Transferase</keyword>
<keyword evidence="5" id="KW-0547">Nucleotide-binding</keyword>
<evidence type="ECO:0000313" key="12">
    <source>
        <dbReference type="EMBL" id="MFC1402397.1"/>
    </source>
</evidence>
<keyword evidence="10" id="KW-0812">Transmembrane</keyword>
<dbReference type="Gene3D" id="1.20.5.1930">
    <property type="match status" value="1"/>
</dbReference>
<feature type="domain" description="Histidine kinase/HSP90-like ATPase" evidence="11">
    <location>
        <begin position="326"/>
        <end position="420"/>
    </location>
</feature>
<evidence type="ECO:0000313" key="13">
    <source>
        <dbReference type="Proteomes" id="UP001592528"/>
    </source>
</evidence>
<dbReference type="InterPro" id="IPR011712">
    <property type="entry name" value="Sig_transdc_His_kin_sub3_dim/P"/>
</dbReference>
<dbReference type="Proteomes" id="UP001592528">
    <property type="component" value="Unassembled WGS sequence"/>
</dbReference>
<proteinExistence type="predicted"/>
<feature type="region of interest" description="Disordered" evidence="9">
    <location>
        <begin position="367"/>
        <end position="388"/>
    </location>
</feature>
<keyword evidence="10" id="KW-0472">Membrane</keyword>
<keyword evidence="6 12" id="KW-0418">Kinase</keyword>
<dbReference type="SMART" id="SM00387">
    <property type="entry name" value="HATPase_c"/>
    <property type="match status" value="1"/>
</dbReference>
<keyword evidence="13" id="KW-1185">Reference proteome</keyword>
<dbReference type="EC" id="2.7.13.3" evidence="2"/>
<evidence type="ECO:0000256" key="1">
    <source>
        <dbReference type="ARBA" id="ARBA00000085"/>
    </source>
</evidence>
<dbReference type="CDD" id="cd16917">
    <property type="entry name" value="HATPase_UhpB-NarQ-NarX-like"/>
    <property type="match status" value="1"/>
</dbReference>
<evidence type="ECO:0000256" key="8">
    <source>
        <dbReference type="ARBA" id="ARBA00023012"/>
    </source>
</evidence>
<protein>
    <recommendedName>
        <fullName evidence="2">histidine kinase</fullName>
        <ecNumber evidence="2">2.7.13.3</ecNumber>
    </recommendedName>
</protein>
<dbReference type="Gene3D" id="3.30.565.10">
    <property type="entry name" value="Histidine kinase-like ATPase, C-terminal domain"/>
    <property type="match status" value="1"/>
</dbReference>
<dbReference type="SUPFAM" id="SSF55874">
    <property type="entry name" value="ATPase domain of HSP90 chaperone/DNA topoisomerase II/histidine kinase"/>
    <property type="match status" value="1"/>
</dbReference>
<evidence type="ECO:0000256" key="2">
    <source>
        <dbReference type="ARBA" id="ARBA00012438"/>
    </source>
</evidence>
<feature type="transmembrane region" description="Helical" evidence="10">
    <location>
        <begin position="74"/>
        <end position="99"/>
    </location>
</feature>
<dbReference type="PANTHER" id="PTHR24421">
    <property type="entry name" value="NITRATE/NITRITE SENSOR PROTEIN NARX-RELATED"/>
    <property type="match status" value="1"/>
</dbReference>
<evidence type="ECO:0000256" key="9">
    <source>
        <dbReference type="SAM" id="MobiDB-lite"/>
    </source>
</evidence>
<comment type="caution">
    <text evidence="12">The sequence shown here is derived from an EMBL/GenBank/DDBJ whole genome shotgun (WGS) entry which is preliminary data.</text>
</comment>
<dbReference type="Pfam" id="PF02518">
    <property type="entry name" value="HATPase_c"/>
    <property type="match status" value="1"/>
</dbReference>
<gene>
    <name evidence="12" type="ORF">ACEZDJ_13990</name>
</gene>
<name>A0ABV6ULR5_9ACTN</name>
<keyword evidence="7" id="KW-0067">ATP-binding</keyword>
<dbReference type="PANTHER" id="PTHR24421:SF10">
    <property type="entry name" value="NITRATE_NITRITE SENSOR PROTEIN NARQ"/>
    <property type="match status" value="1"/>
</dbReference>
<accession>A0ABV6ULR5</accession>
<dbReference type="InterPro" id="IPR050482">
    <property type="entry name" value="Sensor_HK_TwoCompSys"/>
</dbReference>
<keyword evidence="8" id="KW-0902">Two-component regulatory system</keyword>
<evidence type="ECO:0000256" key="10">
    <source>
        <dbReference type="SAM" id="Phobius"/>
    </source>
</evidence>
<dbReference type="GO" id="GO:0016301">
    <property type="term" value="F:kinase activity"/>
    <property type="evidence" value="ECO:0007669"/>
    <property type="project" value="UniProtKB-KW"/>
</dbReference>
<dbReference type="InterPro" id="IPR036890">
    <property type="entry name" value="HATPase_C_sf"/>
</dbReference>
<sequence>MPAVLSRVLNPVVHLAALVRQAAWAAPDQRVLLLPTLASHNRVRYALAATLGGAVLVLTVTADTQLNQLVPGSLAWALAGLQVLPLLLAATRPLAAWRISAIGLTLTTFAEVGHAPTPFWPWPVSGCIAYTLLLFATAQVYGRDVAVGIDLLTALAVLAPAVPLVALPPVVFAVAAVVVSLVLVLGESIHSRQEAERHLVAAEEQRRAGLARQAVLEERSRIARELHDVVAHHMSMIAIQAEAAPYKEPGLPEQTLRTFTAIRAASTTALTEMRRVIGLLREEDENAERAPQPGIDRIPEMVRAARQAGMQVDLTLAGGPDRPPAVVDVSVYRIVQEALSNAGRHAPGARVEVEVVRTRDAVQVHVADDGRSNGGPAPGGNGGHGLTGMRERAAMLGGTLRAVPREHGGFEVTAELPLDGVPAQRGGESSGDDEDS</sequence>
<keyword evidence="3" id="KW-0597">Phosphoprotein</keyword>
<dbReference type="EMBL" id="JBHEZZ010000006">
    <property type="protein sequence ID" value="MFC1402397.1"/>
    <property type="molecule type" value="Genomic_DNA"/>
</dbReference>
<evidence type="ECO:0000256" key="5">
    <source>
        <dbReference type="ARBA" id="ARBA00022741"/>
    </source>
</evidence>
<reference evidence="12 13" key="1">
    <citation type="submission" date="2024-09" db="EMBL/GenBank/DDBJ databases">
        <authorList>
            <person name="Lee S.D."/>
        </authorList>
    </citation>
    <scope>NUCLEOTIDE SEQUENCE [LARGE SCALE GENOMIC DNA]</scope>
    <source>
        <strain evidence="12 13">N1-5</strain>
    </source>
</reference>
<organism evidence="12 13">
    <name type="scientific">Streptacidiphilus cavernicola</name>
    <dbReference type="NCBI Taxonomy" id="3342716"/>
    <lineage>
        <taxon>Bacteria</taxon>
        <taxon>Bacillati</taxon>
        <taxon>Actinomycetota</taxon>
        <taxon>Actinomycetes</taxon>
        <taxon>Kitasatosporales</taxon>
        <taxon>Streptomycetaceae</taxon>
        <taxon>Streptacidiphilus</taxon>
    </lineage>
</organism>
<comment type="catalytic activity">
    <reaction evidence="1">
        <text>ATP + protein L-histidine = ADP + protein N-phospho-L-histidine.</text>
        <dbReference type="EC" id="2.7.13.3"/>
    </reaction>
</comment>
<dbReference type="InterPro" id="IPR003594">
    <property type="entry name" value="HATPase_dom"/>
</dbReference>
<feature type="transmembrane region" description="Helical" evidence="10">
    <location>
        <begin position="119"/>
        <end position="138"/>
    </location>
</feature>
<evidence type="ECO:0000256" key="3">
    <source>
        <dbReference type="ARBA" id="ARBA00022553"/>
    </source>
</evidence>
<evidence type="ECO:0000256" key="4">
    <source>
        <dbReference type="ARBA" id="ARBA00022679"/>
    </source>
</evidence>
<feature type="compositionally biased region" description="Gly residues" evidence="9">
    <location>
        <begin position="372"/>
        <end position="386"/>
    </location>
</feature>
<dbReference type="Pfam" id="PF07730">
    <property type="entry name" value="HisKA_3"/>
    <property type="match status" value="1"/>
</dbReference>